<evidence type="ECO:0000313" key="9">
    <source>
        <dbReference type="Proteomes" id="UP000246121"/>
    </source>
</evidence>
<name>A0A2V2V4Y9_TRYCR</name>
<dbReference type="VEuPathDB" id="TriTrypDB:TcCLB.511491.30"/>
<organism evidence="8 9">
    <name type="scientific">Trypanosoma cruzi</name>
    <dbReference type="NCBI Taxonomy" id="5693"/>
    <lineage>
        <taxon>Eukaryota</taxon>
        <taxon>Discoba</taxon>
        <taxon>Euglenozoa</taxon>
        <taxon>Kinetoplastea</taxon>
        <taxon>Metakinetoplastina</taxon>
        <taxon>Trypanosomatida</taxon>
        <taxon>Trypanosomatidae</taxon>
        <taxon>Trypanosoma</taxon>
        <taxon>Schizotrypanum</taxon>
    </lineage>
</organism>
<evidence type="ECO:0000256" key="3">
    <source>
        <dbReference type="ARBA" id="ARBA00022989"/>
    </source>
</evidence>
<evidence type="ECO:0000256" key="6">
    <source>
        <dbReference type="SAM" id="Phobius"/>
    </source>
</evidence>
<feature type="transmembrane region" description="Helical" evidence="6">
    <location>
        <begin position="31"/>
        <end position="50"/>
    </location>
</feature>
<dbReference type="AlphaFoldDB" id="A0A2V2V4Y9"/>
<keyword evidence="3 6" id="KW-1133">Transmembrane helix</keyword>
<keyword evidence="5" id="KW-0175">Coiled coil</keyword>
<feature type="coiled-coil region" evidence="5">
    <location>
        <begin position="438"/>
        <end position="465"/>
    </location>
</feature>
<keyword evidence="2 6" id="KW-0812">Transmembrane</keyword>
<dbReference type="GO" id="GO:0012505">
    <property type="term" value="C:endomembrane system"/>
    <property type="evidence" value="ECO:0007669"/>
    <property type="project" value="UniProtKB-SubCell"/>
</dbReference>
<dbReference type="InterPro" id="IPR045120">
    <property type="entry name" value="Suco/Slp1-like"/>
</dbReference>
<gene>
    <name evidence="8" type="ORF">C4B63_42g224</name>
</gene>
<evidence type="ECO:0000313" key="8">
    <source>
        <dbReference type="EMBL" id="PWU91605.1"/>
    </source>
</evidence>
<evidence type="ECO:0000259" key="7">
    <source>
        <dbReference type="PROSITE" id="PS51469"/>
    </source>
</evidence>
<keyword evidence="4 6" id="KW-0472">Membrane</keyword>
<evidence type="ECO:0000256" key="5">
    <source>
        <dbReference type="SAM" id="Coils"/>
    </source>
</evidence>
<dbReference type="VEuPathDB" id="TriTrypDB:TcG_04282"/>
<dbReference type="InterPro" id="IPR012919">
    <property type="entry name" value="SUN_dom"/>
</dbReference>
<feature type="transmembrane region" description="Helical" evidence="6">
    <location>
        <begin position="519"/>
        <end position="540"/>
    </location>
</feature>
<dbReference type="VEuPathDB" id="TriTrypDB:BCY84_00818"/>
<evidence type="ECO:0000256" key="1">
    <source>
        <dbReference type="ARBA" id="ARBA00004308"/>
    </source>
</evidence>
<dbReference type="PANTHER" id="PTHR12953:SF0">
    <property type="entry name" value="SUN DOMAIN-CONTAINING OSSIFICATION FACTOR"/>
    <property type="match status" value="1"/>
</dbReference>
<feature type="transmembrane region" description="Helical" evidence="6">
    <location>
        <begin position="71"/>
        <end position="89"/>
    </location>
</feature>
<dbReference type="GO" id="GO:0016020">
    <property type="term" value="C:membrane"/>
    <property type="evidence" value="ECO:0007669"/>
    <property type="project" value="InterPro"/>
</dbReference>
<proteinExistence type="predicted"/>
<dbReference type="EMBL" id="PRFA01000042">
    <property type="protein sequence ID" value="PWU91605.1"/>
    <property type="molecule type" value="Genomic_DNA"/>
</dbReference>
<dbReference type="PANTHER" id="PTHR12953">
    <property type="entry name" value="MEMBRANE PROTEIN CH1 RELATED"/>
    <property type="match status" value="1"/>
</dbReference>
<evidence type="ECO:0000256" key="4">
    <source>
        <dbReference type="ARBA" id="ARBA00023136"/>
    </source>
</evidence>
<dbReference type="VEuPathDB" id="TriTrypDB:TcCL_NonESM05282"/>
<accession>A0A2V2V4Y9</accession>
<dbReference type="VEuPathDB" id="TriTrypDB:C4B63_42g224"/>
<feature type="domain" description="SUN" evidence="7">
    <location>
        <begin position="120"/>
        <end position="273"/>
    </location>
</feature>
<dbReference type="VEuPathDB" id="TriTrypDB:C3747_41g107"/>
<protein>
    <recommendedName>
        <fullName evidence="7">SUN domain-containing protein</fullName>
    </recommendedName>
</protein>
<dbReference type="VEuPathDB" id="TriTrypDB:TCDM_06292"/>
<dbReference type="VEuPathDB" id="TriTrypDB:TCSYLVIO_003090"/>
<dbReference type="Gene3D" id="2.60.120.260">
    <property type="entry name" value="Galactose-binding domain-like"/>
    <property type="match status" value="1"/>
</dbReference>
<dbReference type="Pfam" id="PF07738">
    <property type="entry name" value="Sad1_UNC"/>
    <property type="match status" value="1"/>
</dbReference>
<dbReference type="GO" id="GO:0034975">
    <property type="term" value="P:protein folding in endoplasmic reticulum"/>
    <property type="evidence" value="ECO:0007669"/>
    <property type="project" value="TreeGrafter"/>
</dbReference>
<reference evidence="8 9" key="1">
    <citation type="journal article" date="2018" name="Microb. Genom.">
        <title>Expanding an expanded genome: long-read sequencing of Trypanosoma cruzi.</title>
        <authorList>
            <person name="Berna L."/>
            <person name="Rodriguez M."/>
            <person name="Chiribao M.L."/>
            <person name="Parodi-Talice A."/>
            <person name="Pita S."/>
            <person name="Rijo G."/>
            <person name="Alvarez-Valin F."/>
            <person name="Robello C."/>
        </authorList>
    </citation>
    <scope>NUCLEOTIDE SEQUENCE [LARGE SCALE GENOMIC DNA]</scope>
    <source>
        <strain evidence="8 9">Dm28c</strain>
    </source>
</reference>
<evidence type="ECO:0000256" key="2">
    <source>
        <dbReference type="ARBA" id="ARBA00022692"/>
    </source>
</evidence>
<feature type="transmembrane region" description="Helical" evidence="6">
    <location>
        <begin position="95"/>
        <end position="113"/>
    </location>
</feature>
<dbReference type="VEuPathDB" id="TriTrypDB:TcBrA4_0030890"/>
<dbReference type="VEuPathDB" id="TriTrypDB:TcYC6_0095070"/>
<dbReference type="GO" id="GO:0005737">
    <property type="term" value="C:cytoplasm"/>
    <property type="evidence" value="ECO:0007669"/>
    <property type="project" value="TreeGrafter"/>
</dbReference>
<dbReference type="PROSITE" id="PS51469">
    <property type="entry name" value="SUN"/>
    <property type="match status" value="1"/>
</dbReference>
<dbReference type="VEuPathDB" id="TriTrypDB:ECC02_000166"/>
<sequence>MRPFFLFSLMLALLFIYLFFPLRVFVFTAPFSVSPIDTCFGGFIYLFFIFGKNTISLAPTRASVSILYNIFYVYFGTIIVQFFVIHVSTMKTDRLITLLVLTLMAVTCGFLLLNARKRGGLEENPPWKSLSFTTNYASAYLGATLTDFSRACKGASSVLNEDKTKYMICNCEASRKLFTVQLIREIEVRSVMLVNLEHFSSGVKKFMLLGSKKYPTSEWRVLGEFEASPWRGTQHFDVPTQEPVRFLRFLWVTSHGDDSWCTLTVFKVFGVDVLETLTEDYGGDLDNLLHSLPEKALPVPPALVMPSPPFFTEVDARTDKAADWLNPLKEKEKLNGGAEIENLFRQVDAIIAVGSNSSGSGGTDDMCTDGDSSSCCDHNEVVDNNSTTCTLHEKEAHLSRSRCTCFSRTNLFSRMALSPRPFQGGAALQIIMQMSKHLKVLQQELEETFARQRDTERRLEKAETALGNVGKSFRDALRLSCNYRERLIDMKKEMDVMNSRLLLALESINQKGSDVTLRIWVVCFSVVALIAFFASCVAPYSSISSRARRFTQRG</sequence>
<dbReference type="Proteomes" id="UP000246121">
    <property type="component" value="Unassembled WGS sequence"/>
</dbReference>
<comment type="caution">
    <text evidence="8">The sequence shown here is derived from an EMBL/GenBank/DDBJ whole genome shotgun (WGS) entry which is preliminary data.</text>
</comment>
<dbReference type="VEuPathDB" id="TriTrypDB:Tc_MARK_1802"/>
<dbReference type="VEuPathDB" id="TriTrypDB:TcCL_NonESM05283"/>
<comment type="subcellular location">
    <subcellularLocation>
        <location evidence="1">Endomembrane system</location>
    </subcellularLocation>
</comment>